<organism evidence="1 2">
    <name type="scientific">Rhododendron molle</name>
    <name type="common">Chinese azalea</name>
    <name type="synonym">Azalea mollis</name>
    <dbReference type="NCBI Taxonomy" id="49168"/>
    <lineage>
        <taxon>Eukaryota</taxon>
        <taxon>Viridiplantae</taxon>
        <taxon>Streptophyta</taxon>
        <taxon>Embryophyta</taxon>
        <taxon>Tracheophyta</taxon>
        <taxon>Spermatophyta</taxon>
        <taxon>Magnoliopsida</taxon>
        <taxon>eudicotyledons</taxon>
        <taxon>Gunneridae</taxon>
        <taxon>Pentapetalae</taxon>
        <taxon>asterids</taxon>
        <taxon>Ericales</taxon>
        <taxon>Ericaceae</taxon>
        <taxon>Ericoideae</taxon>
        <taxon>Rhodoreae</taxon>
        <taxon>Rhododendron</taxon>
    </lineage>
</organism>
<keyword evidence="2" id="KW-1185">Reference proteome</keyword>
<reference evidence="1" key="1">
    <citation type="submission" date="2022-02" db="EMBL/GenBank/DDBJ databases">
        <title>Plant Genome Project.</title>
        <authorList>
            <person name="Zhang R.-G."/>
        </authorList>
    </citation>
    <scope>NUCLEOTIDE SEQUENCE</scope>
    <source>
        <strain evidence="1">AT1</strain>
    </source>
</reference>
<evidence type="ECO:0000313" key="1">
    <source>
        <dbReference type="EMBL" id="KAI8544690.1"/>
    </source>
</evidence>
<protein>
    <submittedName>
        <fullName evidence="1">Uncharacterized protein</fullName>
    </submittedName>
</protein>
<accession>A0ACC0MUW7</accession>
<sequence length="125" mass="14890">MDCSCSKCGDFATSFSHRVEYLWRFLDSTSAAFKGRESDERRVMEGEAAKTLTNLDETNEGKEKWCERMRRVGFVEEVFGEDTINKARTLLRKYDSNWERRVEEKDWCFCLWWKGQPVSFCSLWK</sequence>
<comment type="caution">
    <text evidence="1">The sequence shown here is derived from an EMBL/GenBank/DDBJ whole genome shotgun (WGS) entry which is preliminary data.</text>
</comment>
<proteinExistence type="predicted"/>
<gene>
    <name evidence="1" type="ORF">RHMOL_Rhmol08G0315200</name>
</gene>
<dbReference type="Proteomes" id="UP001062846">
    <property type="component" value="Chromosome 8"/>
</dbReference>
<name>A0ACC0MUW7_RHOML</name>
<dbReference type="EMBL" id="CM046395">
    <property type="protein sequence ID" value="KAI8544690.1"/>
    <property type="molecule type" value="Genomic_DNA"/>
</dbReference>
<evidence type="ECO:0000313" key="2">
    <source>
        <dbReference type="Proteomes" id="UP001062846"/>
    </source>
</evidence>